<dbReference type="AlphaFoldDB" id="A0A8X8H037"/>
<dbReference type="Pfam" id="PF26107">
    <property type="entry name" value="BrxR_CTD"/>
    <property type="match status" value="1"/>
</dbReference>
<dbReference type="Pfam" id="PF13280">
    <property type="entry name" value="WYL"/>
    <property type="match status" value="1"/>
</dbReference>
<feature type="domain" description="DNA-binding transcriptional repressor CapW winged helix-turn-helix" evidence="3">
    <location>
        <begin position="12"/>
        <end position="88"/>
    </location>
</feature>
<dbReference type="Proteomes" id="UP000484076">
    <property type="component" value="Unassembled WGS sequence"/>
</dbReference>
<name>A0A8X8H037_9RHOB</name>
<gene>
    <name evidence="4" type="ORF">GEU84_001250</name>
</gene>
<keyword evidence="5" id="KW-1185">Reference proteome</keyword>
<dbReference type="InterPro" id="IPR059019">
    <property type="entry name" value="WHD_CapW"/>
</dbReference>
<reference evidence="4" key="1">
    <citation type="submission" date="2020-05" db="EMBL/GenBank/DDBJ databases">
        <title>Fertoebacter nigrum gen. nov., sp. nov., a new member of the family Rhodobacteraceae.</title>
        <authorList>
            <person name="Szuroczki S."/>
            <person name="Abbaszade G."/>
            <person name="Buni D."/>
            <person name="Schumann P."/>
            <person name="Toth E."/>
        </authorList>
    </citation>
    <scope>NUCLEOTIDE SEQUENCE</scope>
    <source>
        <strain evidence="4">RG-N-1a</strain>
    </source>
</reference>
<organism evidence="4 5">
    <name type="scientific">Fertoeibacter niger</name>
    <dbReference type="NCBI Taxonomy" id="2656921"/>
    <lineage>
        <taxon>Bacteria</taxon>
        <taxon>Pseudomonadati</taxon>
        <taxon>Pseudomonadota</taxon>
        <taxon>Alphaproteobacteria</taxon>
        <taxon>Rhodobacterales</taxon>
        <taxon>Paracoccaceae</taxon>
        <taxon>Fertoeibacter</taxon>
    </lineage>
</organism>
<accession>A0A8X8H037</accession>
<evidence type="ECO:0000259" key="3">
    <source>
        <dbReference type="Pfam" id="PF26109"/>
    </source>
</evidence>
<evidence type="ECO:0000313" key="5">
    <source>
        <dbReference type="Proteomes" id="UP000484076"/>
    </source>
</evidence>
<dbReference type="InterPro" id="IPR026881">
    <property type="entry name" value="WYL_dom"/>
</dbReference>
<dbReference type="RefSeq" id="WP_152823689.1">
    <property type="nucleotide sequence ID" value="NZ_WHUT02000001.1"/>
</dbReference>
<feature type="domain" description="DNA-binding transcriptional repressor CapW C-terminal dimerisation" evidence="2">
    <location>
        <begin position="213"/>
        <end position="280"/>
    </location>
</feature>
<evidence type="ECO:0000313" key="4">
    <source>
        <dbReference type="EMBL" id="NUB42998.1"/>
    </source>
</evidence>
<dbReference type="PROSITE" id="PS52050">
    <property type="entry name" value="WYL"/>
    <property type="match status" value="1"/>
</dbReference>
<feature type="domain" description="WYL" evidence="1">
    <location>
        <begin position="124"/>
        <end position="188"/>
    </location>
</feature>
<evidence type="ECO:0000259" key="2">
    <source>
        <dbReference type="Pfam" id="PF26107"/>
    </source>
</evidence>
<comment type="caution">
    <text evidence="4">The sequence shown here is derived from an EMBL/GenBank/DDBJ whole genome shotgun (WGS) entry which is preliminary data.</text>
</comment>
<proteinExistence type="predicted"/>
<protein>
    <submittedName>
        <fullName evidence="4">WYL domain-containing protein</fullName>
    </submittedName>
</protein>
<dbReference type="InterPro" id="IPR016634">
    <property type="entry name" value="CapW-like"/>
</dbReference>
<evidence type="ECO:0000259" key="1">
    <source>
        <dbReference type="Pfam" id="PF13280"/>
    </source>
</evidence>
<dbReference type="EMBL" id="WHUT02000001">
    <property type="protein sequence ID" value="NUB42998.1"/>
    <property type="molecule type" value="Genomic_DNA"/>
</dbReference>
<sequence length="290" mass="32906">METVKDIKWAAEQRFQFIEHQAFWCGGLNRSDLTSHFGLSVPQASKDLAAYQALHPENLTYDPSKRRYFRSAGFKAGFITLDSDEFLRASVGQAIDSNPADGAIERQPIAEGLPFPHRKIDPYVLQPIAQCVSEGRSVEIKYVSMSTNRPDAMWRRITPHAFGHDGLRWHVRAFCHTSEKFKDFIVSRCLDTRHVDIAGATPSLDETWNSLFQVVLVPNPLLSEQQQQIITGEYGMIDGILTISVRRAMLYYFNKRLRLDAAPWLDEPHESPLVVKNRDDFIAALAGAMK</sequence>
<dbReference type="InterPro" id="IPR059020">
    <property type="entry name" value="CapW_CTD"/>
</dbReference>
<dbReference type="PIRSF" id="PIRSF015558">
    <property type="entry name" value="Txn_reg_DeoR_prd"/>
    <property type="match status" value="1"/>
</dbReference>
<dbReference type="Pfam" id="PF26109">
    <property type="entry name" value="WHD_BrxR"/>
    <property type="match status" value="1"/>
</dbReference>